<evidence type="ECO:0000313" key="2">
    <source>
        <dbReference type="EMBL" id="OAI19888.1"/>
    </source>
</evidence>
<dbReference type="EMBL" id="LUUJ01000044">
    <property type="protein sequence ID" value="OAI19888.1"/>
    <property type="molecule type" value="Genomic_DNA"/>
</dbReference>
<dbReference type="CDD" id="cd03801">
    <property type="entry name" value="GT4_PimA-like"/>
    <property type="match status" value="1"/>
</dbReference>
<dbReference type="InterPro" id="IPR050194">
    <property type="entry name" value="Glycosyltransferase_grp1"/>
</dbReference>
<dbReference type="Proteomes" id="UP000077857">
    <property type="component" value="Unassembled WGS sequence"/>
</dbReference>
<dbReference type="Pfam" id="PF13579">
    <property type="entry name" value="Glyco_trans_4_4"/>
    <property type="match status" value="1"/>
</dbReference>
<protein>
    <submittedName>
        <fullName evidence="2">Glycosyl transferase family 1</fullName>
    </submittedName>
</protein>
<dbReference type="GO" id="GO:0016757">
    <property type="term" value="F:glycosyltransferase activity"/>
    <property type="evidence" value="ECO:0007669"/>
    <property type="project" value="TreeGrafter"/>
</dbReference>
<dbReference type="RefSeq" id="WP_064039311.1">
    <property type="nucleotide sequence ID" value="NZ_LUUJ01000044.1"/>
</dbReference>
<dbReference type="PANTHER" id="PTHR45947:SF3">
    <property type="entry name" value="SULFOQUINOVOSYL TRANSFERASE SQD2"/>
    <property type="match status" value="1"/>
</dbReference>
<dbReference type="Gene3D" id="3.40.50.2000">
    <property type="entry name" value="Glycogen Phosphorylase B"/>
    <property type="match status" value="2"/>
</dbReference>
<comment type="caution">
    <text evidence="2">The sequence shown here is derived from an EMBL/GenBank/DDBJ whole genome shotgun (WGS) entry which is preliminary data.</text>
</comment>
<name>A0A177NP77_9GAMM</name>
<proteinExistence type="predicted"/>
<keyword evidence="2" id="KW-0808">Transferase</keyword>
<dbReference type="OrthoDB" id="9802525at2"/>
<dbReference type="PANTHER" id="PTHR45947">
    <property type="entry name" value="SULFOQUINOVOSYL TRANSFERASE SQD2"/>
    <property type="match status" value="1"/>
</dbReference>
<dbReference type="Pfam" id="PF13692">
    <property type="entry name" value="Glyco_trans_1_4"/>
    <property type="match status" value="1"/>
</dbReference>
<dbReference type="AlphaFoldDB" id="A0A177NP77"/>
<feature type="domain" description="Glycosyltransferase subfamily 4-like N-terminal" evidence="1">
    <location>
        <begin position="17"/>
        <end position="186"/>
    </location>
</feature>
<dbReference type="InterPro" id="IPR028098">
    <property type="entry name" value="Glyco_trans_4-like_N"/>
</dbReference>
<accession>A0A177NP77</accession>
<sequence>MDVGIVATHVPPAKGYGGVAVTCGVLTKAWAERGHRMALVASDESISGRLRADEVQLGDTVEVRLYRCYGWRRWGFGLGAIPAIWQLCRQAPRLYIHGIATWPSTLAAWFCLLLRRPFVVAVHGGLMPEHVALIKRRKRLKWLFYRWLTFPTLRRAVAVHCTSDTEAEGVRTALAGGGRILLVPNGIDSRAFRVAEYPARPGLQLCFLGHVQQEKGINGFIRAWLQTRRRGDRLVVAGRSVDGAYFDDFLQLVAQADGAIEYRGYLAADEVKELLAQSHFLVLPSGLEQAGGMRENFGNVVAEALASGRPALVAKGLAWDHLPQLGAGFVFERDHASVCQVLRAAQAIDAEGWRQMSQSARRHTEQALDALSLGDRVWQALMEPAEFGPVASLAEQRT</sequence>
<reference evidence="2 3" key="1">
    <citation type="submission" date="2016-03" db="EMBL/GenBank/DDBJ databases">
        <authorList>
            <person name="Ploux O."/>
        </authorList>
    </citation>
    <scope>NUCLEOTIDE SEQUENCE [LARGE SCALE GENOMIC DNA]</scope>
    <source>
        <strain evidence="2 3">R-45378</strain>
    </source>
</reference>
<evidence type="ECO:0000259" key="1">
    <source>
        <dbReference type="Pfam" id="PF13579"/>
    </source>
</evidence>
<dbReference type="SUPFAM" id="SSF53756">
    <property type="entry name" value="UDP-Glycosyltransferase/glycogen phosphorylase"/>
    <property type="match status" value="1"/>
</dbReference>
<evidence type="ECO:0000313" key="3">
    <source>
        <dbReference type="Proteomes" id="UP000077857"/>
    </source>
</evidence>
<gene>
    <name evidence="2" type="ORF">A1507_05940</name>
</gene>
<organism evidence="2 3">
    <name type="scientific">Methylomonas koyamae</name>
    <dbReference type="NCBI Taxonomy" id="702114"/>
    <lineage>
        <taxon>Bacteria</taxon>
        <taxon>Pseudomonadati</taxon>
        <taxon>Pseudomonadota</taxon>
        <taxon>Gammaproteobacteria</taxon>
        <taxon>Methylococcales</taxon>
        <taxon>Methylococcaceae</taxon>
        <taxon>Methylomonas</taxon>
    </lineage>
</organism>